<feature type="region of interest" description="Disordered" evidence="17">
    <location>
        <begin position="880"/>
        <end position="910"/>
    </location>
</feature>
<reference evidence="21" key="1">
    <citation type="submission" date="2012-05" db="EMBL/GenBank/DDBJ databases">
        <title>Whole Genome Assembly of Lutzomyia longipalpis.</title>
        <authorList>
            <person name="Richards S."/>
            <person name="Qu C."/>
            <person name="Dillon R."/>
            <person name="Worley K."/>
            <person name="Scherer S."/>
            <person name="Batterton M."/>
            <person name="Taylor A."/>
            <person name="Hawes A."/>
            <person name="Hernandez B."/>
            <person name="Kovar C."/>
            <person name="Mandapat C."/>
            <person name="Pham C."/>
            <person name="Qu C."/>
            <person name="Jing C."/>
            <person name="Bess C."/>
            <person name="Bandaranaike D."/>
            <person name="Ngo D."/>
            <person name="Ongeri F."/>
            <person name="Arias F."/>
            <person name="Lara F."/>
            <person name="Weissenberger G."/>
            <person name="Kamau G."/>
            <person name="Han H."/>
            <person name="Shen H."/>
            <person name="Dinh H."/>
            <person name="Khalil I."/>
            <person name="Jones J."/>
            <person name="Shafer J."/>
            <person name="Jayaseelan J."/>
            <person name="Quiroz J."/>
            <person name="Blankenburg K."/>
            <person name="Nguyen L."/>
            <person name="Jackson L."/>
            <person name="Francisco L."/>
            <person name="Tang L.-Y."/>
            <person name="Pu L.-L."/>
            <person name="Perales L."/>
            <person name="Lorensuhewa L."/>
            <person name="Munidasa M."/>
            <person name="Coyle M."/>
            <person name="Taylor M."/>
            <person name="Puazo M."/>
            <person name="Firestine M."/>
            <person name="Scheel M."/>
            <person name="Javaid M."/>
            <person name="Wang M."/>
            <person name="Li M."/>
            <person name="Tabassum N."/>
            <person name="Saada N."/>
            <person name="Osuji N."/>
            <person name="Aqrawi P."/>
            <person name="Fu Q."/>
            <person name="Thornton R."/>
            <person name="Raj R."/>
            <person name="Goodspeed R."/>
            <person name="Mata R."/>
            <person name="Najjar R."/>
            <person name="Gubbala S."/>
            <person name="Lee S."/>
            <person name="Denson S."/>
            <person name="Patil S."/>
            <person name="Macmil S."/>
            <person name="Qi S."/>
            <person name="Matskevitch T."/>
            <person name="Palculict T."/>
            <person name="Mathew T."/>
            <person name="Vee V."/>
            <person name="Velamala V."/>
            <person name="Korchina V."/>
            <person name="Cai W."/>
            <person name="Liu W."/>
            <person name="Dai W."/>
            <person name="Zou X."/>
            <person name="Zhu Y."/>
            <person name="Zhang Y."/>
            <person name="Wu Y.-Q."/>
            <person name="Xin Y."/>
            <person name="Nazarath L."/>
            <person name="Kovar C."/>
            <person name="Han Y."/>
            <person name="Muzny D."/>
            <person name="Gibbs R."/>
        </authorList>
    </citation>
    <scope>NUCLEOTIDE SEQUENCE [LARGE SCALE GENOMIC DNA]</scope>
    <source>
        <strain evidence="21">Jacobina</strain>
    </source>
</reference>
<feature type="domain" description="RING-type" evidence="18">
    <location>
        <begin position="206"/>
        <end position="247"/>
    </location>
</feature>
<dbReference type="VEuPathDB" id="VectorBase:LLONM1_000731"/>
<keyword evidence="9" id="KW-0479">Metal-binding</keyword>
<feature type="region of interest" description="Disordered" evidence="17">
    <location>
        <begin position="392"/>
        <end position="414"/>
    </location>
</feature>
<sequence length="910" mass="103122">MEKKTNIRVTHLVPKGQLQSEKKQDNNASRQWPRNSRRRESNGHSGGSTRDPIRSKAPNGHQQRIDKRPPRGRGHPQPSSEPQGIGKSGDMEASGSSTGLEHDDDSVAQYELNSVFLPGSKKQNLNHLLNYHYAPRKVNSFTTSREARGKNWTGKHYSKEQFLQANCQFVVKSHGEYDIHRSCPDTLVKWDQIEQIVIHSNEDTQCPICLYPPVAGKMTRCGHVYCWACILHYLALSDKSWRKCPICYEPIYVGDLKSAVANYHHEFRTEDVITLKLMKRKKGSLTIAEASKDAIDVLPYLTQSKGAIVHSKLILANPDETLSIVEHEQLELLKQLEMDGPDGLNCPEMIFIQQALDLLSERKALLNQNISPSEEYKEIVESSVEDELAEKAVEEEGEAAAGISEDSSEQQEEVDVEDSSNYFYFYQAMDGQNLYLHTVNNRMIQAQFGELRKGPETLSGRIVQKDSFTMDETLRKRLKYLQHLPIACQFDVVEIVFDTPIVSPEVMDTFSEELKSRAKNRQVRAREERIREMKINEVYDRQMGKMMQQVADIDIGSPKDFPQCGSYTETHPELCAAEPVEIKEVTRKQGPSFAKMLSSPSEGAFWPGLMDKKTPVVESAWGKVAKKDDEDGVPDYRRAFSTDLTVALEKAEATRKECDGKKAQGGKGKKKQQMLRKGPETLSGRIVQKDSFTMDETLRKRLKYLQHLPIACQFDVVEIVFDTPIVSPEVMDTFSEELKSRAKNRQVRAREERIREMKINEVYDRQMGKMMQQVADIDIGSPKDFPQCGSYTETHPELCAAEPVEIKEVTRKQGPSFAKMLSSPSEGAFWPGLMDKKAPVVESAWGKVAKKDDEDGVPDYRRAFSTDLTVALEKAEATRKECDGKKAQGGKGKKKQQMVLFSTDMNFKRN</sequence>
<dbReference type="InterPro" id="IPR018957">
    <property type="entry name" value="Znf_C3HC4_RING-type"/>
</dbReference>
<evidence type="ECO:0000256" key="12">
    <source>
        <dbReference type="ARBA" id="ARBA00022833"/>
    </source>
</evidence>
<name>A0A1B0CCS6_LUTLO</name>
<keyword evidence="11" id="KW-0833">Ubl conjugation pathway</keyword>
<dbReference type="GO" id="GO:0045944">
    <property type="term" value="P:positive regulation of transcription by RNA polymerase II"/>
    <property type="evidence" value="ECO:0007669"/>
    <property type="project" value="TreeGrafter"/>
</dbReference>
<dbReference type="EMBL" id="AJWK01007064">
    <property type="status" value="NOT_ANNOTATED_CDS"/>
    <property type="molecule type" value="Genomic_DNA"/>
</dbReference>
<feature type="compositionally biased region" description="Polar residues" evidence="17">
    <location>
        <begin position="899"/>
        <end position="910"/>
    </location>
</feature>
<keyword evidence="13" id="KW-0539">Nucleus</keyword>
<dbReference type="FunFam" id="3.30.40.10:FF:000112">
    <property type="entry name" value="RING finger protein 10"/>
    <property type="match status" value="1"/>
</dbReference>
<evidence type="ECO:0000256" key="9">
    <source>
        <dbReference type="ARBA" id="ARBA00022723"/>
    </source>
</evidence>
<evidence type="ECO:0000256" key="2">
    <source>
        <dbReference type="ARBA" id="ARBA00004123"/>
    </source>
</evidence>
<dbReference type="AlphaFoldDB" id="A0A1B0CCS6"/>
<comment type="pathway">
    <text evidence="4">Protein modification; protein ubiquitination.</text>
</comment>
<evidence type="ECO:0000256" key="17">
    <source>
        <dbReference type="SAM" id="MobiDB-lite"/>
    </source>
</evidence>
<comment type="catalytic activity">
    <reaction evidence="1">
        <text>S-ubiquitinyl-[E2 ubiquitin-conjugating enzyme]-L-cysteine + [acceptor protein]-L-lysine = [E2 ubiquitin-conjugating enzyme]-L-cysteine + N(6)-ubiquitinyl-[acceptor protein]-L-lysine.</text>
        <dbReference type="EC" id="2.3.2.27"/>
    </reaction>
</comment>
<organism evidence="20 21">
    <name type="scientific">Lutzomyia longipalpis</name>
    <name type="common">Sand fly</name>
    <dbReference type="NCBI Taxonomy" id="7200"/>
    <lineage>
        <taxon>Eukaryota</taxon>
        <taxon>Metazoa</taxon>
        <taxon>Ecdysozoa</taxon>
        <taxon>Arthropoda</taxon>
        <taxon>Hexapoda</taxon>
        <taxon>Insecta</taxon>
        <taxon>Pterygota</taxon>
        <taxon>Neoptera</taxon>
        <taxon>Endopterygota</taxon>
        <taxon>Diptera</taxon>
        <taxon>Nematocera</taxon>
        <taxon>Psychodoidea</taxon>
        <taxon>Psychodidae</taxon>
        <taxon>Lutzomyia</taxon>
        <taxon>Lutzomyia</taxon>
    </lineage>
</organism>
<evidence type="ECO:0000256" key="7">
    <source>
        <dbReference type="ARBA" id="ARBA00022490"/>
    </source>
</evidence>
<dbReference type="GO" id="GO:0008270">
    <property type="term" value="F:zinc ion binding"/>
    <property type="evidence" value="ECO:0007669"/>
    <property type="project" value="UniProtKB-KW"/>
</dbReference>
<feature type="region of interest" description="Disordered" evidence="17">
    <location>
        <begin position="657"/>
        <end position="678"/>
    </location>
</feature>
<keyword evidence="10 16" id="KW-0863">Zinc-finger</keyword>
<evidence type="ECO:0000256" key="8">
    <source>
        <dbReference type="ARBA" id="ARBA00022679"/>
    </source>
</evidence>
<dbReference type="EMBL" id="AJWK01007063">
    <property type="status" value="NOT_ANNOTATED_CDS"/>
    <property type="molecule type" value="Genomic_DNA"/>
</dbReference>
<comment type="similarity">
    <text evidence="5">Belongs to the RNF10 family.</text>
</comment>
<dbReference type="CDD" id="cd16536">
    <property type="entry name" value="RING-HC_RNF10"/>
    <property type="match status" value="1"/>
</dbReference>
<dbReference type="InterPro" id="IPR017907">
    <property type="entry name" value="Znf_RING_CS"/>
</dbReference>
<keyword evidence="12" id="KW-0862">Zinc</keyword>
<dbReference type="VEuPathDB" id="VectorBase:LLOJ002144"/>
<evidence type="ECO:0000313" key="20">
    <source>
        <dbReference type="EnsemblMetazoa" id="LLOJ002144-PA"/>
    </source>
</evidence>
<dbReference type="SMART" id="SM00184">
    <property type="entry name" value="RING"/>
    <property type="match status" value="1"/>
</dbReference>
<dbReference type="PANTHER" id="PTHR12983:SF9">
    <property type="entry name" value="E3 UBIQUITIN-PROTEIN LIGASE RNF10"/>
    <property type="match status" value="1"/>
</dbReference>
<evidence type="ECO:0000256" key="10">
    <source>
        <dbReference type="ARBA" id="ARBA00022771"/>
    </source>
</evidence>
<feature type="region of interest" description="Disordered" evidence="17">
    <location>
        <begin position="1"/>
        <end position="103"/>
    </location>
</feature>
<evidence type="ECO:0000256" key="5">
    <source>
        <dbReference type="ARBA" id="ARBA00008117"/>
    </source>
</evidence>
<dbReference type="Proteomes" id="UP000092461">
    <property type="component" value="Unassembled WGS sequence"/>
</dbReference>
<evidence type="ECO:0000259" key="18">
    <source>
        <dbReference type="PROSITE" id="PS50089"/>
    </source>
</evidence>
<accession>A0A1B0CCS6</accession>
<evidence type="ECO:0000256" key="6">
    <source>
        <dbReference type="ARBA" id="ARBA00012483"/>
    </source>
</evidence>
<dbReference type="EC" id="2.3.2.27" evidence="6"/>
<dbReference type="Gene3D" id="3.30.40.10">
    <property type="entry name" value="Zinc/RING finger domain, C3HC4 (zinc finger)"/>
    <property type="match status" value="1"/>
</dbReference>
<keyword evidence="8" id="KW-0808">Transferase</keyword>
<dbReference type="GO" id="GO:0061630">
    <property type="term" value="F:ubiquitin protein ligase activity"/>
    <property type="evidence" value="ECO:0007669"/>
    <property type="project" value="UniProtKB-EC"/>
</dbReference>
<keyword evidence="7" id="KW-0963">Cytoplasm</keyword>
<dbReference type="PROSITE" id="PS00518">
    <property type="entry name" value="ZF_RING_1"/>
    <property type="match status" value="1"/>
</dbReference>
<evidence type="ECO:0000256" key="4">
    <source>
        <dbReference type="ARBA" id="ARBA00004906"/>
    </source>
</evidence>
<evidence type="ECO:0000256" key="11">
    <source>
        <dbReference type="ARBA" id="ARBA00022786"/>
    </source>
</evidence>
<proteinExistence type="inferred from homology"/>
<dbReference type="SUPFAM" id="SSF57850">
    <property type="entry name" value="RING/U-box"/>
    <property type="match status" value="1"/>
</dbReference>
<reference evidence="19" key="2">
    <citation type="journal article" date="2020" name="BMC">
        <title>Leishmania infection induces a limited differential gene expression in the sand fly midgut.</title>
        <authorList>
            <person name="Coutinho-Abreu I.V."/>
            <person name="Serafim T.D."/>
            <person name="Meneses C."/>
            <person name="Kamhawi S."/>
            <person name="Oliveira F."/>
            <person name="Valenzuela J.G."/>
        </authorList>
    </citation>
    <scope>NUCLEOTIDE SEQUENCE</scope>
    <source>
        <strain evidence="19">Jacobina</strain>
        <tissue evidence="19">Midgut</tissue>
    </source>
</reference>
<evidence type="ECO:0000256" key="16">
    <source>
        <dbReference type="PROSITE-ProRule" id="PRU00175"/>
    </source>
</evidence>
<dbReference type="GO" id="GO:0000976">
    <property type="term" value="F:transcription cis-regulatory region binding"/>
    <property type="evidence" value="ECO:0007669"/>
    <property type="project" value="TreeGrafter"/>
</dbReference>
<dbReference type="EMBL" id="GITU01007902">
    <property type="protein sequence ID" value="MBC1176605.1"/>
    <property type="molecule type" value="Transcribed_RNA"/>
</dbReference>
<evidence type="ECO:0000256" key="1">
    <source>
        <dbReference type="ARBA" id="ARBA00000900"/>
    </source>
</evidence>
<dbReference type="PANTHER" id="PTHR12983">
    <property type="entry name" value="RING FINGER 10 FAMILY MEMBER"/>
    <property type="match status" value="1"/>
</dbReference>
<evidence type="ECO:0000313" key="19">
    <source>
        <dbReference type="EMBL" id="MBC1176605.1"/>
    </source>
</evidence>
<dbReference type="InterPro" id="IPR013083">
    <property type="entry name" value="Znf_RING/FYVE/PHD"/>
</dbReference>
<dbReference type="Pfam" id="PF00097">
    <property type="entry name" value="zf-C3HC4"/>
    <property type="match status" value="1"/>
</dbReference>
<dbReference type="PROSITE" id="PS50089">
    <property type="entry name" value="ZF_RING_2"/>
    <property type="match status" value="1"/>
</dbReference>
<comment type="subcellular location">
    <subcellularLocation>
        <location evidence="3">Cytoplasm</location>
    </subcellularLocation>
    <subcellularLocation>
        <location evidence="2">Nucleus</location>
    </subcellularLocation>
</comment>
<dbReference type="InterPro" id="IPR001841">
    <property type="entry name" value="Znf_RING"/>
</dbReference>
<evidence type="ECO:0000256" key="13">
    <source>
        <dbReference type="ARBA" id="ARBA00023242"/>
    </source>
</evidence>
<dbReference type="InterPro" id="IPR039739">
    <property type="entry name" value="MAG2/RNF10"/>
</dbReference>
<dbReference type="EnsemblMetazoa" id="LLOJ002144-RA">
    <property type="protein sequence ID" value="LLOJ002144-PA"/>
    <property type="gene ID" value="LLOJ002144"/>
</dbReference>
<evidence type="ECO:0000256" key="3">
    <source>
        <dbReference type="ARBA" id="ARBA00004496"/>
    </source>
</evidence>
<keyword evidence="21" id="KW-1185">Reference proteome</keyword>
<evidence type="ECO:0000256" key="14">
    <source>
        <dbReference type="ARBA" id="ARBA00035131"/>
    </source>
</evidence>
<evidence type="ECO:0000256" key="15">
    <source>
        <dbReference type="ARBA" id="ARBA00035390"/>
    </source>
</evidence>
<dbReference type="GO" id="GO:0005634">
    <property type="term" value="C:nucleus"/>
    <property type="evidence" value="ECO:0007669"/>
    <property type="project" value="UniProtKB-SubCell"/>
</dbReference>
<protein>
    <recommendedName>
        <fullName evidence="14">E3 ubiquitin-protein ligase RNF10</fullName>
        <ecNumber evidence="6">2.3.2.27</ecNumber>
    </recommendedName>
    <alternativeName>
        <fullName evidence="15">RING finger protein 10</fullName>
    </alternativeName>
</protein>
<dbReference type="GO" id="GO:0005737">
    <property type="term" value="C:cytoplasm"/>
    <property type="evidence" value="ECO:0007669"/>
    <property type="project" value="UniProtKB-SubCell"/>
</dbReference>
<reference evidence="20" key="3">
    <citation type="submission" date="2020-05" db="UniProtKB">
        <authorList>
            <consortium name="EnsemblMetazoa"/>
        </authorList>
    </citation>
    <scope>IDENTIFICATION</scope>
    <source>
        <strain evidence="20">Jacobina</strain>
    </source>
</reference>
<evidence type="ECO:0000313" key="21">
    <source>
        <dbReference type="Proteomes" id="UP000092461"/>
    </source>
</evidence>